<gene>
    <name evidence="2" type="ORF">OF850_10230</name>
</gene>
<dbReference type="RefSeq" id="WP_301589970.1">
    <property type="nucleotide sequence ID" value="NZ_JAPFQI010000006.1"/>
</dbReference>
<dbReference type="InterPro" id="IPR041698">
    <property type="entry name" value="Methyltransf_25"/>
</dbReference>
<dbReference type="EMBL" id="JAPFQI010000006">
    <property type="protein sequence ID" value="MCW8086004.1"/>
    <property type="molecule type" value="Genomic_DNA"/>
</dbReference>
<keyword evidence="3" id="KW-1185">Reference proteome</keyword>
<dbReference type="PANTHER" id="PTHR43464">
    <property type="entry name" value="METHYLTRANSFERASE"/>
    <property type="match status" value="1"/>
</dbReference>
<dbReference type="GO" id="GO:0032259">
    <property type="term" value="P:methylation"/>
    <property type="evidence" value="ECO:0007669"/>
    <property type="project" value="UniProtKB-KW"/>
</dbReference>
<organism evidence="2 3">
    <name type="scientific">Sabulicella glaciei</name>
    <dbReference type="NCBI Taxonomy" id="2984948"/>
    <lineage>
        <taxon>Bacteria</taxon>
        <taxon>Pseudomonadati</taxon>
        <taxon>Pseudomonadota</taxon>
        <taxon>Alphaproteobacteria</taxon>
        <taxon>Acetobacterales</taxon>
        <taxon>Acetobacteraceae</taxon>
        <taxon>Sabulicella</taxon>
    </lineage>
</organism>
<sequence>MEEDWRRLNRANWDERTALHLGPRGYDLSTHRAGRGRLDPIVEAMLPPLEGLRILHLQCHIGDDSLALVQRGAREVLGVDWSPPAIAAARALAAETGAAALRFTESDVLAAPEAMPGEEGGFDLVFTSWGTIGWLPDIRAWARVVAHFLRPGGRLLFADCHPVTAVFDGWSPPGDPEGKPDWLVPYFERKGRVFEEAVDYCDPSVPIRNSRTVAWLHPLGDVLNALHEAGLRLERLREHDRLPWAFFPGLVRGADGLWTWPSQPWLPLAYSLVASKV</sequence>
<comment type="caution">
    <text evidence="2">The sequence shown here is derived from an EMBL/GenBank/DDBJ whole genome shotgun (WGS) entry which is preliminary data.</text>
</comment>
<reference evidence="2 3" key="1">
    <citation type="submission" date="2022-10" db="EMBL/GenBank/DDBJ databases">
        <title>Roseococcus glaciei nov., sp. nov., isolated from glacier.</title>
        <authorList>
            <person name="Liu Q."/>
            <person name="Xin Y.-H."/>
        </authorList>
    </citation>
    <scope>NUCLEOTIDE SEQUENCE [LARGE SCALE GENOMIC DNA]</scope>
    <source>
        <strain evidence="2 3">MDT2-1-1</strain>
    </source>
</reference>
<proteinExistence type="predicted"/>
<evidence type="ECO:0000313" key="3">
    <source>
        <dbReference type="Proteomes" id="UP001526430"/>
    </source>
</evidence>
<dbReference type="Proteomes" id="UP001526430">
    <property type="component" value="Unassembled WGS sequence"/>
</dbReference>
<dbReference type="PANTHER" id="PTHR43464:SF82">
    <property type="entry name" value="METHYLTRANSFERASE DOMAIN-CONTAINING PROTEIN"/>
    <property type="match status" value="1"/>
</dbReference>
<protein>
    <submittedName>
        <fullName evidence="2">Class I SAM-dependent methyltransferase</fullName>
    </submittedName>
</protein>
<evidence type="ECO:0000313" key="2">
    <source>
        <dbReference type="EMBL" id="MCW8086004.1"/>
    </source>
</evidence>
<dbReference type="SUPFAM" id="SSF53335">
    <property type="entry name" value="S-adenosyl-L-methionine-dependent methyltransferases"/>
    <property type="match status" value="1"/>
</dbReference>
<dbReference type="GO" id="GO:0008168">
    <property type="term" value="F:methyltransferase activity"/>
    <property type="evidence" value="ECO:0007669"/>
    <property type="project" value="UniProtKB-KW"/>
</dbReference>
<keyword evidence="2" id="KW-0489">Methyltransferase</keyword>
<dbReference type="CDD" id="cd02440">
    <property type="entry name" value="AdoMet_MTases"/>
    <property type="match status" value="1"/>
</dbReference>
<dbReference type="Pfam" id="PF13649">
    <property type="entry name" value="Methyltransf_25"/>
    <property type="match status" value="1"/>
</dbReference>
<keyword evidence="2" id="KW-0808">Transferase</keyword>
<dbReference type="InterPro" id="IPR029063">
    <property type="entry name" value="SAM-dependent_MTases_sf"/>
</dbReference>
<feature type="domain" description="Methyltransferase" evidence="1">
    <location>
        <begin position="54"/>
        <end position="153"/>
    </location>
</feature>
<accession>A0ABT3NWR3</accession>
<evidence type="ECO:0000259" key="1">
    <source>
        <dbReference type="Pfam" id="PF13649"/>
    </source>
</evidence>
<name>A0ABT3NWR3_9PROT</name>
<dbReference type="Gene3D" id="3.40.50.150">
    <property type="entry name" value="Vaccinia Virus protein VP39"/>
    <property type="match status" value="1"/>
</dbReference>